<dbReference type="Proteomes" id="UP001596496">
    <property type="component" value="Unassembled WGS sequence"/>
</dbReference>
<evidence type="ECO:0000313" key="1">
    <source>
        <dbReference type="EMBL" id="MFC7386867.1"/>
    </source>
</evidence>
<organism evidence="1 2">
    <name type="scientific">Sphaerisporangium rhizosphaerae</name>
    <dbReference type="NCBI Taxonomy" id="2269375"/>
    <lineage>
        <taxon>Bacteria</taxon>
        <taxon>Bacillati</taxon>
        <taxon>Actinomycetota</taxon>
        <taxon>Actinomycetes</taxon>
        <taxon>Streptosporangiales</taxon>
        <taxon>Streptosporangiaceae</taxon>
        <taxon>Sphaerisporangium</taxon>
    </lineage>
</organism>
<keyword evidence="2" id="KW-1185">Reference proteome</keyword>
<comment type="caution">
    <text evidence="1">The sequence shown here is derived from an EMBL/GenBank/DDBJ whole genome shotgun (WGS) entry which is preliminary data.</text>
</comment>
<evidence type="ECO:0000313" key="2">
    <source>
        <dbReference type="Proteomes" id="UP001596496"/>
    </source>
</evidence>
<dbReference type="EMBL" id="JBHTCG010000031">
    <property type="protein sequence ID" value="MFC7386867.1"/>
    <property type="molecule type" value="Genomic_DNA"/>
</dbReference>
<reference evidence="2" key="1">
    <citation type="journal article" date="2019" name="Int. J. Syst. Evol. Microbiol.">
        <title>The Global Catalogue of Microorganisms (GCM) 10K type strain sequencing project: providing services to taxonomists for standard genome sequencing and annotation.</title>
        <authorList>
            <consortium name="The Broad Institute Genomics Platform"/>
            <consortium name="The Broad Institute Genome Sequencing Center for Infectious Disease"/>
            <person name="Wu L."/>
            <person name="Ma J."/>
        </authorList>
    </citation>
    <scope>NUCLEOTIDE SEQUENCE [LARGE SCALE GENOMIC DNA]</scope>
    <source>
        <strain evidence="2">CECT 7649</strain>
    </source>
</reference>
<evidence type="ECO:0008006" key="3">
    <source>
        <dbReference type="Google" id="ProtNLM"/>
    </source>
</evidence>
<sequence length="277" mass="30195">MTMNRRHGPVRSHKPAQPWWQGRLRRSRLWVAGVVAAAATAAVTGYLTTAFDKTLSTVTGADAAPPLTWTTTVNRDPCENATSRYVLPILPRRPAEEGGISESQERDALDGGYTDAVVTVQGKSGVAVVLHALRVEVVQRGAPAGVAVPKNRQCGAITPRNFVVDLDEREPHSRPFAGVDDNGDEQSAVRFPFRVSDGDPEVFHVYGATRTCDCRWRILLDWSSQDKKGTAVIDAGGRLFRTVGVKDLPGYDVASAGDSKYRWRRGGPPLDPLPLRE</sequence>
<gene>
    <name evidence="1" type="ORF">ACFQSB_31975</name>
</gene>
<protein>
    <recommendedName>
        <fullName evidence="3">Tat pathway signal sequence domain protein</fullName>
    </recommendedName>
</protein>
<accession>A0ABW2PBB0</accession>
<proteinExistence type="predicted"/>
<name>A0ABW2PBB0_9ACTN</name>